<dbReference type="Pfam" id="PF08548">
    <property type="entry name" value="Peptidase_M10_C"/>
    <property type="match status" value="1"/>
</dbReference>
<dbReference type="Proteomes" id="UP000464086">
    <property type="component" value="Chromosome"/>
</dbReference>
<dbReference type="EMBL" id="CP047218">
    <property type="protein sequence ID" value="QHD70517.1"/>
    <property type="molecule type" value="Genomic_DNA"/>
</dbReference>
<evidence type="ECO:0000256" key="1">
    <source>
        <dbReference type="ARBA" id="ARBA00001913"/>
    </source>
</evidence>
<accession>A0A6P1GPG2</accession>
<dbReference type="PANTHER" id="PTHR38340:SF1">
    <property type="entry name" value="S-LAYER PROTEIN"/>
    <property type="match status" value="1"/>
</dbReference>
<name>A0A6P1GPG2_SPHYA</name>
<keyword evidence="4" id="KW-0677">Repeat</keyword>
<dbReference type="InterPro" id="IPR013858">
    <property type="entry name" value="Peptidase_M10B_C"/>
</dbReference>
<organism evidence="6 7">
    <name type="scientific">Sphingobium yanoikuyae</name>
    <name type="common">Sphingomonas yanoikuyae</name>
    <dbReference type="NCBI Taxonomy" id="13690"/>
    <lineage>
        <taxon>Bacteria</taxon>
        <taxon>Pseudomonadati</taxon>
        <taxon>Pseudomonadota</taxon>
        <taxon>Alphaproteobacteria</taxon>
        <taxon>Sphingomonadales</taxon>
        <taxon>Sphingomonadaceae</taxon>
        <taxon>Sphingobium</taxon>
    </lineage>
</organism>
<keyword evidence="3" id="KW-0964">Secreted</keyword>
<protein>
    <recommendedName>
        <fullName evidence="5">Peptidase M10 serralysin C-terminal domain-containing protein</fullName>
    </recommendedName>
</protein>
<dbReference type="AlphaFoldDB" id="A0A6P1GPG2"/>
<dbReference type="InterPro" id="IPR011049">
    <property type="entry name" value="Serralysin-like_metalloprot_C"/>
</dbReference>
<dbReference type="GO" id="GO:0005615">
    <property type="term" value="C:extracellular space"/>
    <property type="evidence" value="ECO:0007669"/>
    <property type="project" value="InterPro"/>
</dbReference>
<sequence length="176" mass="18255">MVIQSKHKTGSPGYIARSVINGDDGNNELTGSILDDVLNGGAGNDILSGRGGNDWIVGGAGSDRLTGGAGNDVFVFLRSDNAAAKAVDYITDFSADDLLITDAKLFDSNRDDIITFGGNRVLDLTGGGQVSITNDAGRSVQSLEYDGIWHDAATGTDYFVYSLVGSAVGVSTLETL</sequence>
<dbReference type="InterPro" id="IPR018511">
    <property type="entry name" value="Hemolysin-typ_Ca-bd_CS"/>
</dbReference>
<dbReference type="Gene3D" id="2.150.10.10">
    <property type="entry name" value="Serralysin-like metalloprotease, C-terminal"/>
    <property type="match status" value="1"/>
</dbReference>
<comment type="cofactor">
    <cofactor evidence="1">
        <name>Ca(2+)</name>
        <dbReference type="ChEBI" id="CHEBI:29108"/>
    </cofactor>
</comment>
<dbReference type="PANTHER" id="PTHR38340">
    <property type="entry name" value="S-LAYER PROTEIN"/>
    <property type="match status" value="1"/>
</dbReference>
<dbReference type="PRINTS" id="PR00313">
    <property type="entry name" value="CABNDNGRPT"/>
</dbReference>
<proteinExistence type="predicted"/>
<dbReference type="InterPro" id="IPR001343">
    <property type="entry name" value="Hemolysn_Ca-bd"/>
</dbReference>
<dbReference type="GO" id="GO:0005509">
    <property type="term" value="F:calcium ion binding"/>
    <property type="evidence" value="ECO:0007669"/>
    <property type="project" value="InterPro"/>
</dbReference>
<evidence type="ECO:0000313" key="6">
    <source>
        <dbReference type="EMBL" id="QHD70517.1"/>
    </source>
</evidence>
<evidence type="ECO:0000256" key="2">
    <source>
        <dbReference type="ARBA" id="ARBA00004613"/>
    </source>
</evidence>
<reference evidence="6 7" key="1">
    <citation type="submission" date="2019-12" db="EMBL/GenBank/DDBJ databases">
        <title>Functional and genomic insights into the Sphingobium yanoikuyae YC-JY1, a bacterium efficiently degrading bisphenol A.</title>
        <authorList>
            <person name="Jia Y."/>
            <person name="Li X."/>
            <person name="Wang J."/>
            <person name="Eltoukhy A."/>
            <person name="Lamraoui I."/>
            <person name="Yan Y."/>
        </authorList>
    </citation>
    <scope>NUCLEOTIDE SEQUENCE [LARGE SCALE GENOMIC DNA]</scope>
    <source>
        <strain evidence="6 7">YC-JY1</strain>
    </source>
</reference>
<evidence type="ECO:0000259" key="5">
    <source>
        <dbReference type="Pfam" id="PF08548"/>
    </source>
</evidence>
<feature type="domain" description="Peptidase M10 serralysin C-terminal" evidence="5">
    <location>
        <begin position="45"/>
        <end position="146"/>
    </location>
</feature>
<dbReference type="Pfam" id="PF00353">
    <property type="entry name" value="HemolysinCabind"/>
    <property type="match status" value="1"/>
</dbReference>
<comment type="subcellular location">
    <subcellularLocation>
        <location evidence="2">Secreted</location>
    </subcellularLocation>
</comment>
<dbReference type="SUPFAM" id="SSF51120">
    <property type="entry name" value="beta-Roll"/>
    <property type="match status" value="1"/>
</dbReference>
<gene>
    <name evidence="6" type="ORF">GS397_22355</name>
</gene>
<evidence type="ECO:0000256" key="4">
    <source>
        <dbReference type="ARBA" id="ARBA00022737"/>
    </source>
</evidence>
<dbReference type="InterPro" id="IPR050557">
    <property type="entry name" value="RTX_toxin/Mannuronan_C5-epim"/>
</dbReference>
<dbReference type="PROSITE" id="PS00330">
    <property type="entry name" value="HEMOLYSIN_CALCIUM"/>
    <property type="match status" value="2"/>
</dbReference>
<evidence type="ECO:0000313" key="7">
    <source>
        <dbReference type="Proteomes" id="UP000464086"/>
    </source>
</evidence>
<evidence type="ECO:0000256" key="3">
    <source>
        <dbReference type="ARBA" id="ARBA00022525"/>
    </source>
</evidence>